<dbReference type="RefSeq" id="WP_104981707.1">
    <property type="nucleotide sequence ID" value="NZ_CP012673.1"/>
</dbReference>
<dbReference type="AlphaFoldDB" id="A0A2L0EUI9"/>
<evidence type="ECO:0000313" key="2">
    <source>
        <dbReference type="Proteomes" id="UP000238348"/>
    </source>
</evidence>
<protein>
    <recommendedName>
        <fullName evidence="3">Arrestin-like N-terminal domain-containing protein</fullName>
    </recommendedName>
</protein>
<evidence type="ECO:0008006" key="3">
    <source>
        <dbReference type="Google" id="ProtNLM"/>
    </source>
</evidence>
<name>A0A2L0EUI9_SORCE</name>
<accession>A0A2L0EUI9</accession>
<gene>
    <name evidence="1" type="ORF">SOCE26_044060</name>
</gene>
<reference evidence="1 2" key="1">
    <citation type="submission" date="2015-09" db="EMBL/GenBank/DDBJ databases">
        <title>Sorangium comparison.</title>
        <authorList>
            <person name="Zaburannyi N."/>
            <person name="Bunk B."/>
            <person name="Overmann J."/>
            <person name="Mueller R."/>
        </authorList>
    </citation>
    <scope>NUCLEOTIDE SEQUENCE [LARGE SCALE GENOMIC DNA]</scope>
    <source>
        <strain evidence="1 2">So ce26</strain>
    </source>
</reference>
<dbReference type="Proteomes" id="UP000238348">
    <property type="component" value="Chromosome"/>
</dbReference>
<dbReference type="OrthoDB" id="5497486at2"/>
<proteinExistence type="predicted"/>
<dbReference type="EMBL" id="CP012673">
    <property type="protein sequence ID" value="AUX42966.1"/>
    <property type="molecule type" value="Genomic_DNA"/>
</dbReference>
<organism evidence="1 2">
    <name type="scientific">Sorangium cellulosum</name>
    <name type="common">Polyangium cellulosum</name>
    <dbReference type="NCBI Taxonomy" id="56"/>
    <lineage>
        <taxon>Bacteria</taxon>
        <taxon>Pseudomonadati</taxon>
        <taxon>Myxococcota</taxon>
        <taxon>Polyangia</taxon>
        <taxon>Polyangiales</taxon>
        <taxon>Polyangiaceae</taxon>
        <taxon>Sorangium</taxon>
    </lineage>
</organism>
<sequence length="583" mass="62377">MRSRPFIALRLPHVVHPGEALEVDISLDSESETPINFVRATLQYIQVLRRGPDQEIFDERERLLMSEDVAGRGRLGEGLHRYRASFVLPGDLPPTHAGAVAELRCRIHVLVSIPWWLDAEESAEVLVRPAPTARPRLEPFTSSSAHGPGAFVEVSLPGRVFAPGDAVAGAIAFGGLAGSRPRALDVALIGVERARAKGHRASSEVYRGSFFRELAGVCEGQEVPFRLVVPRGVTPAFGTAEVSLEYALEAALEHAEGRVVHSVPVVVGPFVPRGGSEELRPRVGADRWRAIWERAGERAGLSLREEGLGLRGVCAGCAVEVIPAEERSTSGLRATVRFVEPWGIDLAVRPRRLLERGGVVTGDEGLDRRFRVRGREQAQVLAALTPALRAALVMFHEADLDDTRARVWWSVLAASDPRALNAFVMRVESLARALAEAGAALPPPAAMAPSLSAWRRFAEESGGSLQVGPMRLSGYLEGARFEVATLFKGAAPAATRIALRLEPAIEGAGGASIAAKEALAAALLEQVPWFGEVEGGVISVGPGEIAVKLAAVLGNPAAAGEVLRPMLALARELRGERRGGPYR</sequence>
<evidence type="ECO:0000313" key="1">
    <source>
        <dbReference type="EMBL" id="AUX42966.1"/>
    </source>
</evidence>